<dbReference type="Proteomes" id="UP001193081">
    <property type="component" value="Unassembled WGS sequence"/>
</dbReference>
<gene>
    <name evidence="3" type="ORF">EYB53_021530</name>
</gene>
<name>A0ABS4DFT1_9CHLR</name>
<accession>A0ABS4DFT1</accession>
<reference evidence="3 4" key="1">
    <citation type="submission" date="2021-03" db="EMBL/GenBank/DDBJ databases">
        <authorList>
            <person name="Grouzdev D.S."/>
        </authorList>
    </citation>
    <scope>NUCLEOTIDE SEQUENCE [LARGE SCALE GENOMIC DNA]</scope>
    <source>
        <strain evidence="3 4">M50-1</strain>
    </source>
</reference>
<dbReference type="Gene3D" id="2.30.110.10">
    <property type="entry name" value="Electron Transport, Fmn-binding Protein, Chain A"/>
    <property type="match status" value="1"/>
</dbReference>
<dbReference type="NCBIfam" id="TIGR00026">
    <property type="entry name" value="hi_GC_TIGR00026"/>
    <property type="match status" value="1"/>
</dbReference>
<dbReference type="InterPro" id="IPR004378">
    <property type="entry name" value="F420H2_quin_Rdtase"/>
</dbReference>
<proteinExistence type="inferred from homology"/>
<dbReference type="SUPFAM" id="SSF50475">
    <property type="entry name" value="FMN-binding split barrel"/>
    <property type="match status" value="1"/>
</dbReference>
<comment type="similarity">
    <text evidence="1">Belongs to the F420H(2)-dependent quinone reductase family.</text>
</comment>
<evidence type="ECO:0000256" key="2">
    <source>
        <dbReference type="ARBA" id="ARBA00049106"/>
    </source>
</evidence>
<sequence>MTKTIYHCMKALNVRMAANYRRGIGPTRVVLLLTTTGRTSGLPRVTPLQYEKVGDVFYIASARGVEADWYKNILANPRVHVQMREEVFDAIAEPVTDPTRIANFIELRLRRHPVMIRLIMHLFDRLPFRFDRADLERLCQHKAMVVLHPL</sequence>
<comment type="catalytic activity">
    <reaction evidence="2">
        <text>oxidized coenzyme F420-(gamma-L-Glu)(n) + a quinol + H(+) = reduced coenzyme F420-(gamma-L-Glu)(n) + a quinone</text>
        <dbReference type="Rhea" id="RHEA:39663"/>
        <dbReference type="Rhea" id="RHEA-COMP:12939"/>
        <dbReference type="Rhea" id="RHEA-COMP:14378"/>
        <dbReference type="ChEBI" id="CHEBI:15378"/>
        <dbReference type="ChEBI" id="CHEBI:24646"/>
        <dbReference type="ChEBI" id="CHEBI:132124"/>
        <dbReference type="ChEBI" id="CHEBI:133980"/>
        <dbReference type="ChEBI" id="CHEBI:139511"/>
    </reaction>
</comment>
<evidence type="ECO:0000256" key="1">
    <source>
        <dbReference type="ARBA" id="ARBA00008710"/>
    </source>
</evidence>
<evidence type="ECO:0000313" key="3">
    <source>
        <dbReference type="EMBL" id="MBP1468307.1"/>
    </source>
</evidence>
<keyword evidence="4" id="KW-1185">Reference proteome</keyword>
<organism evidence="3 4">
    <name type="scientific">Candidatus Chloroploca mongolica</name>
    <dbReference type="NCBI Taxonomy" id="2528176"/>
    <lineage>
        <taxon>Bacteria</taxon>
        <taxon>Bacillati</taxon>
        <taxon>Chloroflexota</taxon>
        <taxon>Chloroflexia</taxon>
        <taxon>Chloroflexales</taxon>
        <taxon>Chloroflexineae</taxon>
        <taxon>Oscillochloridaceae</taxon>
        <taxon>Candidatus Chloroploca</taxon>
    </lineage>
</organism>
<dbReference type="Pfam" id="PF04075">
    <property type="entry name" value="F420H2_quin_red"/>
    <property type="match status" value="1"/>
</dbReference>
<dbReference type="RefSeq" id="WP_135480928.1">
    <property type="nucleotide sequence ID" value="NZ_SIJK02000063.1"/>
</dbReference>
<evidence type="ECO:0000313" key="4">
    <source>
        <dbReference type="Proteomes" id="UP001193081"/>
    </source>
</evidence>
<protein>
    <submittedName>
        <fullName evidence="3">Nitroreductase family deazaflavin-dependent oxidoreductase</fullName>
    </submittedName>
</protein>
<comment type="caution">
    <text evidence="3">The sequence shown here is derived from an EMBL/GenBank/DDBJ whole genome shotgun (WGS) entry which is preliminary data.</text>
</comment>
<dbReference type="PANTHER" id="PTHR39428:SF3">
    <property type="entry name" value="DEAZAFLAVIN-DEPENDENT NITROREDUCTASE"/>
    <property type="match status" value="1"/>
</dbReference>
<dbReference type="EMBL" id="SIJK02000063">
    <property type="protein sequence ID" value="MBP1468307.1"/>
    <property type="molecule type" value="Genomic_DNA"/>
</dbReference>
<dbReference type="PANTHER" id="PTHR39428">
    <property type="entry name" value="F420H(2)-DEPENDENT QUINONE REDUCTASE RV1261C"/>
    <property type="match status" value="1"/>
</dbReference>
<dbReference type="InterPro" id="IPR012349">
    <property type="entry name" value="Split_barrel_FMN-bd"/>
</dbReference>